<evidence type="ECO:0000313" key="8">
    <source>
        <dbReference type="EMBL" id="MEA5259747.1"/>
    </source>
</evidence>
<dbReference type="SUPFAM" id="SSF49464">
    <property type="entry name" value="Carboxypeptidase regulatory domain-like"/>
    <property type="match status" value="1"/>
</dbReference>
<dbReference type="PROSITE" id="PS51123">
    <property type="entry name" value="OMPA_2"/>
    <property type="match status" value="1"/>
</dbReference>
<evidence type="ECO:0000256" key="3">
    <source>
        <dbReference type="ARBA" id="ARBA00023237"/>
    </source>
</evidence>
<dbReference type="SUPFAM" id="SSF48452">
    <property type="entry name" value="TPR-like"/>
    <property type="match status" value="1"/>
</dbReference>
<dbReference type="PANTHER" id="PTHR30329:SF21">
    <property type="entry name" value="LIPOPROTEIN YIAD-RELATED"/>
    <property type="match status" value="1"/>
</dbReference>
<dbReference type="Pfam" id="PF07676">
    <property type="entry name" value="PD40"/>
    <property type="match status" value="2"/>
</dbReference>
<accession>A0ABU5QRN3</accession>
<dbReference type="InterPro" id="IPR006665">
    <property type="entry name" value="OmpA-like"/>
</dbReference>
<evidence type="ECO:0000256" key="2">
    <source>
        <dbReference type="ARBA" id="ARBA00023136"/>
    </source>
</evidence>
<keyword evidence="3" id="KW-0998">Cell outer membrane</keyword>
<keyword evidence="9" id="KW-1185">Reference proteome</keyword>
<evidence type="ECO:0000259" key="7">
    <source>
        <dbReference type="PROSITE" id="PS51123"/>
    </source>
</evidence>
<feature type="signal peptide" evidence="6">
    <location>
        <begin position="1"/>
        <end position="23"/>
    </location>
</feature>
<dbReference type="InterPro" id="IPR011990">
    <property type="entry name" value="TPR-like_helical_dom_sf"/>
</dbReference>
<dbReference type="InterPro" id="IPR036737">
    <property type="entry name" value="OmpA-like_sf"/>
</dbReference>
<name>A0ABU5QRN3_9BACT</name>
<keyword evidence="6" id="KW-0732">Signal</keyword>
<comment type="subcellular location">
    <subcellularLocation>
        <location evidence="1">Cell outer membrane</location>
    </subcellularLocation>
</comment>
<dbReference type="Gene3D" id="2.120.10.30">
    <property type="entry name" value="TolB, C-terminal domain"/>
    <property type="match status" value="1"/>
</dbReference>
<dbReference type="InterPro" id="IPR008969">
    <property type="entry name" value="CarboxyPept-like_regulatory"/>
</dbReference>
<keyword evidence="2 4" id="KW-0472">Membrane</keyword>
<dbReference type="Gene3D" id="1.25.40.10">
    <property type="entry name" value="Tetratricopeptide repeat domain"/>
    <property type="match status" value="1"/>
</dbReference>
<evidence type="ECO:0000256" key="4">
    <source>
        <dbReference type="PROSITE-ProRule" id="PRU00473"/>
    </source>
</evidence>
<dbReference type="Pfam" id="PF13620">
    <property type="entry name" value="CarboxypepD_reg"/>
    <property type="match status" value="1"/>
</dbReference>
<comment type="caution">
    <text evidence="8">The sequence shown here is derived from an EMBL/GenBank/DDBJ whole genome shotgun (WGS) entry which is preliminary data.</text>
</comment>
<evidence type="ECO:0000256" key="5">
    <source>
        <dbReference type="SAM" id="MobiDB-lite"/>
    </source>
</evidence>
<reference evidence="8 9" key="1">
    <citation type="submission" date="2023-12" db="EMBL/GenBank/DDBJ databases">
        <title>Novel species of the genus Arcicella isolated from rivers.</title>
        <authorList>
            <person name="Lu H."/>
        </authorList>
    </citation>
    <scope>NUCLEOTIDE SEQUENCE [LARGE SCALE GENOMIC DNA]</scope>
    <source>
        <strain evidence="8 9">LMG 21963</strain>
    </source>
</reference>
<dbReference type="Gene3D" id="2.60.40.1120">
    <property type="entry name" value="Carboxypeptidase-like, regulatory domain"/>
    <property type="match status" value="1"/>
</dbReference>
<dbReference type="InterPro" id="IPR050330">
    <property type="entry name" value="Bact_OuterMem_StrucFunc"/>
</dbReference>
<feature type="region of interest" description="Disordered" evidence="5">
    <location>
        <begin position="223"/>
        <end position="258"/>
    </location>
</feature>
<dbReference type="InterPro" id="IPR011659">
    <property type="entry name" value="WD40"/>
</dbReference>
<dbReference type="CDD" id="cd07185">
    <property type="entry name" value="OmpA_C-like"/>
    <property type="match status" value="1"/>
</dbReference>
<dbReference type="InterPro" id="IPR006664">
    <property type="entry name" value="OMP_bac"/>
</dbReference>
<evidence type="ECO:0000256" key="6">
    <source>
        <dbReference type="SAM" id="SignalP"/>
    </source>
</evidence>
<feature type="compositionally biased region" description="Basic and acidic residues" evidence="5">
    <location>
        <begin position="242"/>
        <end position="253"/>
    </location>
</feature>
<feature type="domain" description="OmpA-like" evidence="7">
    <location>
        <begin position="697"/>
        <end position="819"/>
    </location>
</feature>
<organism evidence="8 9">
    <name type="scientific">Arcicella aquatica</name>
    <dbReference type="NCBI Taxonomy" id="217141"/>
    <lineage>
        <taxon>Bacteria</taxon>
        <taxon>Pseudomonadati</taxon>
        <taxon>Bacteroidota</taxon>
        <taxon>Cytophagia</taxon>
        <taxon>Cytophagales</taxon>
        <taxon>Flectobacillaceae</taxon>
        <taxon>Arcicella</taxon>
    </lineage>
</organism>
<dbReference type="SUPFAM" id="SSF82171">
    <property type="entry name" value="DPP6 N-terminal domain-like"/>
    <property type="match status" value="1"/>
</dbReference>
<dbReference type="InterPro" id="IPR013783">
    <property type="entry name" value="Ig-like_fold"/>
</dbReference>
<dbReference type="RefSeq" id="WP_323251636.1">
    <property type="nucleotide sequence ID" value="NZ_JAYFUL010000036.1"/>
</dbReference>
<dbReference type="InterPro" id="IPR011042">
    <property type="entry name" value="6-blade_b-propeller_TolB-like"/>
</dbReference>
<dbReference type="EMBL" id="JAYFUL010000036">
    <property type="protein sequence ID" value="MEA5259747.1"/>
    <property type="molecule type" value="Genomic_DNA"/>
</dbReference>
<evidence type="ECO:0000256" key="1">
    <source>
        <dbReference type="ARBA" id="ARBA00004442"/>
    </source>
</evidence>
<sequence length="819" mass="92172">MLQLKKSGLSLLFVVMSNFYLTAQHFNSALNNAIRCYDLQEYAKAICAFNQVLKNDFSSLTPKDQLSVLLKLAYSYKQNKEEITAEKIYRQAFTDFPTLINNDAKAHINFAQVLANNGNYQEAQEYFTLSETIQNTKSQTAFSPQNPTAKSLDKPVSIFPNRNTYKIEYLDFNTSAPEFSPIYYKDGIVFCSQKESAIKLMNDKGSLLDLYFPKNLNKIQQLEEASTDKKKKKNTSKNTKPLSDDYSSRRTSNDSKTLNYFTEEEESFQEQTYYSDRFGKTINSKFQEGPATFNKDFTKIILTRNSSVGTAKGLNEDNINKLKLYIAENIGGKWTELIELPFNDNEFSTAHPTLSKDEKTLYFASDRLGGFGGMDIWSVEFQNGKWGSPKNLGKNINSKGADVFPFLDENGNLYFSSNGQGGEGDLDIFFAEKNEEGIFTKPTNLGKPFNSPFDDFGIITDKNRQIGYFTSNRKLGEDGDIYRFSIDNSLTDCRKMNVVVFDAETKMPINNVVVKISSSGHLLETLKTDAEGYISFCTSQDTDYAITIEKESYVVNNIGYSTKGEIDDVVSKLEVPLISIKPVKLDLQISPLSNSKLVSNKSKKPSNLKEKLAITGFVRNEIDKKPMEGVLVSFMNACDNTTQQAITGPDGSYTFYINEDCDYTIEISKNGCSKHVNKIKREKKTNPKVISQDLETFKEGDLITMNNIYYNSGSATLRADALKELNKLVAMLQKNLTMVIEIGSHTDSRGETQDNLNLSSRRAQTAVDYIISKGISRSRVLAKGYGESELVNSCTNGVSCTEIEHQQNRRTTVKIIKIK</sequence>
<dbReference type="SUPFAM" id="SSF49478">
    <property type="entry name" value="Cna protein B-type domain"/>
    <property type="match status" value="1"/>
</dbReference>
<protein>
    <submittedName>
        <fullName evidence="8">OmpA family protein</fullName>
    </submittedName>
</protein>
<dbReference type="Proteomes" id="UP001304671">
    <property type="component" value="Unassembled WGS sequence"/>
</dbReference>
<dbReference type="Pfam" id="PF00691">
    <property type="entry name" value="OmpA"/>
    <property type="match status" value="1"/>
</dbReference>
<dbReference type="PANTHER" id="PTHR30329">
    <property type="entry name" value="STATOR ELEMENT OF FLAGELLAR MOTOR COMPLEX"/>
    <property type="match status" value="1"/>
</dbReference>
<feature type="chain" id="PRO_5046511959" evidence="6">
    <location>
        <begin position="24"/>
        <end position="819"/>
    </location>
</feature>
<dbReference type="PRINTS" id="PR01021">
    <property type="entry name" value="OMPADOMAIN"/>
</dbReference>
<dbReference type="Gene3D" id="2.60.40.10">
    <property type="entry name" value="Immunoglobulins"/>
    <property type="match status" value="1"/>
</dbReference>
<dbReference type="Gene3D" id="3.30.1330.60">
    <property type="entry name" value="OmpA-like domain"/>
    <property type="match status" value="1"/>
</dbReference>
<evidence type="ECO:0000313" key="9">
    <source>
        <dbReference type="Proteomes" id="UP001304671"/>
    </source>
</evidence>
<dbReference type="SUPFAM" id="SSF103088">
    <property type="entry name" value="OmpA-like"/>
    <property type="match status" value="1"/>
</dbReference>
<proteinExistence type="predicted"/>
<gene>
    <name evidence="8" type="ORF">VB264_18265</name>
</gene>